<keyword evidence="5" id="KW-1185">Reference proteome</keyword>
<dbReference type="Proteomes" id="UP000749311">
    <property type="component" value="Unassembled WGS sequence"/>
</dbReference>
<dbReference type="InterPro" id="IPR038765">
    <property type="entry name" value="Papain-like_cys_pep_sf"/>
</dbReference>
<gene>
    <name evidence="4" type="ORF">FB473_003021</name>
</gene>
<dbReference type="PANTHER" id="PTHR42736">
    <property type="entry name" value="PROTEIN-GLUTAMINE GAMMA-GLUTAMYLTRANSFERASE"/>
    <property type="match status" value="1"/>
</dbReference>
<dbReference type="SMART" id="SM00460">
    <property type="entry name" value="TGc"/>
    <property type="match status" value="1"/>
</dbReference>
<protein>
    <submittedName>
        <fullName evidence="4">Transglutaminase-like putative cysteine protease</fullName>
    </submittedName>
</protein>
<keyword evidence="2" id="KW-1133">Transmembrane helix</keyword>
<keyword evidence="2" id="KW-0472">Membrane</keyword>
<comment type="caution">
    <text evidence="4">The sequence shown here is derived from an EMBL/GenBank/DDBJ whole genome shotgun (WGS) entry which is preliminary data.</text>
</comment>
<accession>A0ABX0SNI4</accession>
<feature type="transmembrane region" description="Helical" evidence="2">
    <location>
        <begin position="155"/>
        <end position="176"/>
    </location>
</feature>
<reference evidence="4 5" key="1">
    <citation type="submission" date="2020-02" db="EMBL/GenBank/DDBJ databases">
        <title>Sequencing the genomes of 1000 actinobacteria strains.</title>
        <authorList>
            <person name="Klenk H.-P."/>
        </authorList>
    </citation>
    <scope>NUCLEOTIDE SEQUENCE [LARGE SCALE GENOMIC DNA]</scope>
    <source>
        <strain evidence="4 5">DSM 19609</strain>
    </source>
</reference>
<dbReference type="SUPFAM" id="SSF54001">
    <property type="entry name" value="Cysteine proteinases"/>
    <property type="match status" value="1"/>
</dbReference>
<feature type="transmembrane region" description="Helical" evidence="2">
    <location>
        <begin position="43"/>
        <end position="62"/>
    </location>
</feature>
<dbReference type="RefSeq" id="WP_167170505.1">
    <property type="nucleotide sequence ID" value="NZ_BAAAOO010000004.1"/>
</dbReference>
<feature type="transmembrane region" description="Helical" evidence="2">
    <location>
        <begin position="183"/>
        <end position="199"/>
    </location>
</feature>
<feature type="transmembrane region" description="Helical" evidence="2">
    <location>
        <begin position="94"/>
        <end position="115"/>
    </location>
</feature>
<feature type="transmembrane region" description="Helical" evidence="2">
    <location>
        <begin position="245"/>
        <end position="266"/>
    </location>
</feature>
<evidence type="ECO:0000259" key="3">
    <source>
        <dbReference type="SMART" id="SM00460"/>
    </source>
</evidence>
<dbReference type="InterPro" id="IPR052901">
    <property type="entry name" value="Bact_TGase-like"/>
</dbReference>
<dbReference type="Gene3D" id="3.10.620.30">
    <property type="match status" value="1"/>
</dbReference>
<dbReference type="Pfam" id="PF01841">
    <property type="entry name" value="Transglut_core"/>
    <property type="match status" value="1"/>
</dbReference>
<name>A0ABX0SNI4_9ACTN</name>
<keyword evidence="2" id="KW-0812">Transmembrane</keyword>
<feature type="domain" description="Transglutaminase-like" evidence="3">
    <location>
        <begin position="511"/>
        <end position="578"/>
    </location>
</feature>
<dbReference type="PANTHER" id="PTHR42736:SF1">
    <property type="entry name" value="PROTEIN-GLUTAMINE GAMMA-GLUTAMYLTRANSFERASE"/>
    <property type="match status" value="1"/>
</dbReference>
<sequence length="782" mass="82628">MIAAHEDGATGLRPSALTGPVEAVGARRARPSSAAGAVARLPLYLDAIGLAALAVALVIVLLPAYGNGWVWVTVLGGTALGMGLALISARRRWNASLTALVGIGAWFVLGSPLAMPDSAIGFVVPTLRTLEGLATGPVTAWRDMLTIAPPLGTTWNLMTVPLLLALVSGLLGTTIARRSSAPTLAWVPSLAACLIGFLLGTHHSVAPLAVAIGIAVVVLVWTTAQRARARTTLVRTASRRRLPNGLTGALVLAVCTALTVAAAPFVDPQESRVVLRELVEQPLDVRDYASPLQGFRANISEHENDVIMTVDGAPASGVIRVATLDAYDGLTYNVSNADVGSQIEFLPVGARIEDPTVGEHHTVAVTIGDYSGVWLPNTGATLDVEFLGDHGVDLSDSFYHNMGSGTSIVTAGLTSGDSYVLEAVSPATPTEAEIRDAAAGSVTLPEPGDVPDRVRDLAAVWTSGASSAGDAALMLADRLSTTGWFSHGVGQDATPSLPGHSFSRLSTLLADEEQMVGDEEQYAVAMALMCRVLGIPARVVYGYTVPEGGSGEVHGSDVGAWTEVYLDGLGWVMFDPTPAHDRVLKQYDDSENPQTRPHVENPPPPPERPEEPPSDNRMPVDPAPVPEENDRIDLGQVLGFTAVVGLPVVILLGPIALVLGLKHRRRKMRMNAPEPAGRVAGGWAELLDQARDLGTTMSPSATRTEQAERLAGTYGRLEQSIDTIRLARQADASTFAPDPVSPEQAASFWEGVDQAIRGLRDSVTRRRAVWARLSPRSFRTFR</sequence>
<feature type="transmembrane region" description="Helical" evidence="2">
    <location>
        <begin position="637"/>
        <end position="661"/>
    </location>
</feature>
<feature type="transmembrane region" description="Helical" evidence="2">
    <location>
        <begin position="68"/>
        <end position="87"/>
    </location>
</feature>
<feature type="region of interest" description="Disordered" evidence="1">
    <location>
        <begin position="587"/>
        <end position="628"/>
    </location>
</feature>
<feature type="transmembrane region" description="Helical" evidence="2">
    <location>
        <begin position="205"/>
        <end position="224"/>
    </location>
</feature>
<evidence type="ECO:0000313" key="5">
    <source>
        <dbReference type="Proteomes" id="UP000749311"/>
    </source>
</evidence>
<dbReference type="EMBL" id="JAAMOZ010000003">
    <property type="protein sequence ID" value="NIH58326.1"/>
    <property type="molecule type" value="Genomic_DNA"/>
</dbReference>
<evidence type="ECO:0000256" key="2">
    <source>
        <dbReference type="SAM" id="Phobius"/>
    </source>
</evidence>
<dbReference type="InterPro" id="IPR002931">
    <property type="entry name" value="Transglutaminase-like"/>
</dbReference>
<evidence type="ECO:0000256" key="1">
    <source>
        <dbReference type="SAM" id="MobiDB-lite"/>
    </source>
</evidence>
<proteinExistence type="predicted"/>
<organism evidence="4 5">
    <name type="scientific">Brooklawnia cerclae</name>
    <dbReference type="NCBI Taxonomy" id="349934"/>
    <lineage>
        <taxon>Bacteria</taxon>
        <taxon>Bacillati</taxon>
        <taxon>Actinomycetota</taxon>
        <taxon>Actinomycetes</taxon>
        <taxon>Propionibacteriales</taxon>
        <taxon>Propionibacteriaceae</taxon>
        <taxon>Brooklawnia</taxon>
    </lineage>
</organism>
<evidence type="ECO:0000313" key="4">
    <source>
        <dbReference type="EMBL" id="NIH58326.1"/>
    </source>
</evidence>